<dbReference type="Gene3D" id="3.90.228.10">
    <property type="match status" value="1"/>
</dbReference>
<evidence type="ECO:0000313" key="2">
    <source>
        <dbReference type="EMBL" id="KIJ94265.1"/>
    </source>
</evidence>
<dbReference type="STRING" id="1095629.A0A0C9WRW0"/>
<feature type="domain" description="PARP catalytic" evidence="1">
    <location>
        <begin position="121"/>
        <end position="203"/>
    </location>
</feature>
<dbReference type="OrthoDB" id="9514740at2759"/>
<dbReference type="EMBL" id="KN838802">
    <property type="protein sequence ID" value="KIJ94265.1"/>
    <property type="molecule type" value="Genomic_DNA"/>
</dbReference>
<dbReference type="Proteomes" id="UP000054477">
    <property type="component" value="Unassembled WGS sequence"/>
</dbReference>
<reference evidence="2 3" key="1">
    <citation type="submission" date="2014-04" db="EMBL/GenBank/DDBJ databases">
        <authorList>
            <consortium name="DOE Joint Genome Institute"/>
            <person name="Kuo A."/>
            <person name="Kohler A."/>
            <person name="Nagy L.G."/>
            <person name="Floudas D."/>
            <person name="Copeland A."/>
            <person name="Barry K.W."/>
            <person name="Cichocki N."/>
            <person name="Veneault-Fourrey C."/>
            <person name="LaButti K."/>
            <person name="Lindquist E.A."/>
            <person name="Lipzen A."/>
            <person name="Lundell T."/>
            <person name="Morin E."/>
            <person name="Murat C."/>
            <person name="Sun H."/>
            <person name="Tunlid A."/>
            <person name="Henrissat B."/>
            <person name="Grigoriev I.V."/>
            <person name="Hibbett D.S."/>
            <person name="Martin F."/>
            <person name="Nordberg H.P."/>
            <person name="Cantor M.N."/>
            <person name="Hua S.X."/>
        </authorList>
    </citation>
    <scope>NUCLEOTIDE SEQUENCE [LARGE SCALE GENOMIC DNA]</scope>
    <source>
        <strain evidence="2 3">LaAM-08-1</strain>
    </source>
</reference>
<dbReference type="HOGENOM" id="CLU_039434_1_1_1"/>
<protein>
    <submittedName>
        <fullName evidence="2">Unplaced genomic scaffold K443scaffold_267, whole genome shotgun sequence</fullName>
    </submittedName>
</protein>
<dbReference type="SUPFAM" id="SSF56399">
    <property type="entry name" value="ADP-ribosylation"/>
    <property type="match status" value="1"/>
</dbReference>
<dbReference type="AlphaFoldDB" id="A0A0C9WRW0"/>
<proteinExistence type="predicted"/>
<dbReference type="PANTHER" id="PTHR31681:SF3">
    <property type="entry name" value="OS04G0690100 PROTEIN"/>
    <property type="match status" value="1"/>
</dbReference>
<sequence length="254" mass="29058">MVESADHFSFDHPQNQGYDEQKRLAYLLQSDPNYHRLKIKFLEGWKHPEKQMPHVHAIFKIMSSEASLKPFHEYRAHIVNAPSQKNPANEQFLFHGTTRSCFLVEDRYKVRLCDLQRCSLCRIIDESFDIAKCGTKHNFNRFGRGIYTSACSSKADDYISNTDEAGMLRVVLVNRVIVGMPYEQRRNATKLVQPPSGYHSLTGTPGIHLNYEETVVYSNDAIRPAFLIVYGDAPPKSQSKMQALVSKLFNTSLV</sequence>
<dbReference type="PANTHER" id="PTHR31681">
    <property type="entry name" value="C2H2-LIKE ZINC FINGER PROTEIN"/>
    <property type="match status" value="1"/>
</dbReference>
<dbReference type="InterPro" id="IPR012317">
    <property type="entry name" value="Poly(ADP-ribose)pol_cat_dom"/>
</dbReference>
<dbReference type="GO" id="GO:0003950">
    <property type="term" value="F:NAD+ poly-ADP-ribosyltransferase activity"/>
    <property type="evidence" value="ECO:0007669"/>
    <property type="project" value="InterPro"/>
</dbReference>
<dbReference type="Pfam" id="PF00644">
    <property type="entry name" value="PARP"/>
    <property type="match status" value="1"/>
</dbReference>
<reference evidence="3" key="2">
    <citation type="submission" date="2015-01" db="EMBL/GenBank/DDBJ databases">
        <title>Evolutionary Origins and Diversification of the Mycorrhizal Mutualists.</title>
        <authorList>
            <consortium name="DOE Joint Genome Institute"/>
            <consortium name="Mycorrhizal Genomics Consortium"/>
            <person name="Kohler A."/>
            <person name="Kuo A."/>
            <person name="Nagy L.G."/>
            <person name="Floudas D."/>
            <person name="Copeland A."/>
            <person name="Barry K.W."/>
            <person name="Cichocki N."/>
            <person name="Veneault-Fourrey C."/>
            <person name="LaButti K."/>
            <person name="Lindquist E.A."/>
            <person name="Lipzen A."/>
            <person name="Lundell T."/>
            <person name="Morin E."/>
            <person name="Murat C."/>
            <person name="Riley R."/>
            <person name="Ohm R."/>
            <person name="Sun H."/>
            <person name="Tunlid A."/>
            <person name="Henrissat B."/>
            <person name="Grigoriev I.V."/>
            <person name="Hibbett D.S."/>
            <person name="Martin F."/>
        </authorList>
    </citation>
    <scope>NUCLEOTIDE SEQUENCE [LARGE SCALE GENOMIC DNA]</scope>
    <source>
        <strain evidence="3">LaAM-08-1</strain>
    </source>
</reference>
<organism evidence="2 3">
    <name type="scientific">Laccaria amethystina LaAM-08-1</name>
    <dbReference type="NCBI Taxonomy" id="1095629"/>
    <lineage>
        <taxon>Eukaryota</taxon>
        <taxon>Fungi</taxon>
        <taxon>Dikarya</taxon>
        <taxon>Basidiomycota</taxon>
        <taxon>Agaricomycotina</taxon>
        <taxon>Agaricomycetes</taxon>
        <taxon>Agaricomycetidae</taxon>
        <taxon>Agaricales</taxon>
        <taxon>Agaricineae</taxon>
        <taxon>Hydnangiaceae</taxon>
        <taxon>Laccaria</taxon>
    </lineage>
</organism>
<accession>A0A0C9WRW0</accession>
<evidence type="ECO:0000259" key="1">
    <source>
        <dbReference type="Pfam" id="PF00644"/>
    </source>
</evidence>
<name>A0A0C9WRW0_9AGAR</name>
<dbReference type="Gene3D" id="6.20.320.10">
    <property type="match status" value="1"/>
</dbReference>
<gene>
    <name evidence="2" type="ORF">K443DRAFT_134797</name>
</gene>
<keyword evidence="3" id="KW-1185">Reference proteome</keyword>
<evidence type="ECO:0000313" key="3">
    <source>
        <dbReference type="Proteomes" id="UP000054477"/>
    </source>
</evidence>